<accession>A0A521CND9</accession>
<evidence type="ECO:0000256" key="2">
    <source>
        <dbReference type="ARBA" id="ARBA00022692"/>
    </source>
</evidence>
<gene>
    <name evidence="7" type="ORF">SAMN06265380_103112</name>
</gene>
<protein>
    <submittedName>
        <fullName evidence="7">O-Antigen ligase</fullName>
    </submittedName>
</protein>
<evidence type="ECO:0000256" key="3">
    <source>
        <dbReference type="ARBA" id="ARBA00022989"/>
    </source>
</evidence>
<dbReference type="Proteomes" id="UP000319555">
    <property type="component" value="Unassembled WGS sequence"/>
</dbReference>
<feature type="transmembrane region" description="Helical" evidence="5">
    <location>
        <begin position="372"/>
        <end position="393"/>
    </location>
</feature>
<evidence type="ECO:0000256" key="5">
    <source>
        <dbReference type="SAM" id="Phobius"/>
    </source>
</evidence>
<feature type="transmembrane region" description="Helical" evidence="5">
    <location>
        <begin position="247"/>
        <end position="269"/>
    </location>
</feature>
<keyword evidence="2 5" id="KW-0812">Transmembrane</keyword>
<dbReference type="PANTHER" id="PTHR37422:SF13">
    <property type="entry name" value="LIPOPOLYSACCHARIDE BIOSYNTHESIS PROTEIN PA4999-RELATED"/>
    <property type="match status" value="1"/>
</dbReference>
<evidence type="ECO:0000313" key="8">
    <source>
        <dbReference type="Proteomes" id="UP000319555"/>
    </source>
</evidence>
<dbReference type="GO" id="GO:0016020">
    <property type="term" value="C:membrane"/>
    <property type="evidence" value="ECO:0007669"/>
    <property type="project" value="UniProtKB-SubCell"/>
</dbReference>
<dbReference type="EMBL" id="FXTE01000003">
    <property type="protein sequence ID" value="SMO60953.1"/>
    <property type="molecule type" value="Genomic_DNA"/>
</dbReference>
<dbReference type="OrthoDB" id="8275860at2"/>
<keyword evidence="3 5" id="KW-1133">Transmembrane helix</keyword>
<keyword evidence="4 5" id="KW-0472">Membrane</keyword>
<feature type="transmembrane region" description="Helical" evidence="5">
    <location>
        <begin position="48"/>
        <end position="69"/>
    </location>
</feature>
<dbReference type="GO" id="GO:0016874">
    <property type="term" value="F:ligase activity"/>
    <property type="evidence" value="ECO:0007669"/>
    <property type="project" value="UniProtKB-KW"/>
</dbReference>
<evidence type="ECO:0000256" key="4">
    <source>
        <dbReference type="ARBA" id="ARBA00023136"/>
    </source>
</evidence>
<evidence type="ECO:0000256" key="1">
    <source>
        <dbReference type="ARBA" id="ARBA00004141"/>
    </source>
</evidence>
<dbReference type="Pfam" id="PF04932">
    <property type="entry name" value="Wzy_C"/>
    <property type="match status" value="1"/>
</dbReference>
<dbReference type="AlphaFoldDB" id="A0A521CND9"/>
<feature type="domain" description="O-antigen ligase-related" evidence="6">
    <location>
        <begin position="213"/>
        <end position="347"/>
    </location>
</feature>
<feature type="transmembrane region" description="Helical" evidence="5">
    <location>
        <begin position="341"/>
        <end position="360"/>
    </location>
</feature>
<proteinExistence type="predicted"/>
<feature type="transmembrane region" description="Helical" evidence="5">
    <location>
        <begin position="205"/>
        <end position="238"/>
    </location>
</feature>
<feature type="transmembrane region" description="Helical" evidence="5">
    <location>
        <begin position="107"/>
        <end position="127"/>
    </location>
</feature>
<evidence type="ECO:0000259" key="6">
    <source>
        <dbReference type="Pfam" id="PF04932"/>
    </source>
</evidence>
<dbReference type="InterPro" id="IPR051533">
    <property type="entry name" value="WaaL-like"/>
</dbReference>
<name>A0A521CND9_9RHOB</name>
<evidence type="ECO:0000313" key="7">
    <source>
        <dbReference type="EMBL" id="SMO60953.1"/>
    </source>
</evidence>
<sequence length="425" mass="45912">MRPASAQSVSFGKPTNGIGYLPSVDMAALYFLMAAVALAPMNYLRVDFVYFTLSDFFFVLAGFVMLATGQLPVKIFGPASGFWYSSFLFFTGGLTIGSLINGDPTELLTVFVQYFFSLIVLPILIGNRSFDQIVLLMKAFIIGMGIVVLFGIYAINFMEDPTHRFVSANGRMLSLVERANECALMLAMAIVFLLSLILQKQSSRIWGLIVLPILFYGVILTGSNSGLIVTIVGTVAIILSSGSPRHVVILIASTLIAVLVVLNFGELFLPEVFRERVLNAVLAGDISQAGTFSDRLFLLQEAFEVSRGTLLIGLGANQYSLASEQGIVVHSAYLLTLSEGGLISLLGMVGFILASIYLAWMAISVGRSPSVGALTIVAMLMYVVLLAGATTFYARFWNVPFVLAIALSVSRLPVLGPTNTLRRLS</sequence>
<keyword evidence="8" id="KW-1185">Reference proteome</keyword>
<comment type="subcellular location">
    <subcellularLocation>
        <location evidence="1">Membrane</location>
        <topology evidence="1">Multi-pass membrane protein</topology>
    </subcellularLocation>
</comment>
<feature type="transmembrane region" description="Helical" evidence="5">
    <location>
        <begin position="133"/>
        <end position="158"/>
    </location>
</feature>
<organism evidence="7 8">
    <name type="scientific">Ruegeria faecimaris</name>
    <dbReference type="NCBI Taxonomy" id="686389"/>
    <lineage>
        <taxon>Bacteria</taxon>
        <taxon>Pseudomonadati</taxon>
        <taxon>Pseudomonadota</taxon>
        <taxon>Alphaproteobacteria</taxon>
        <taxon>Rhodobacterales</taxon>
        <taxon>Roseobacteraceae</taxon>
        <taxon>Ruegeria</taxon>
    </lineage>
</organism>
<feature type="transmembrane region" description="Helical" evidence="5">
    <location>
        <begin position="81"/>
        <end position="100"/>
    </location>
</feature>
<dbReference type="InterPro" id="IPR007016">
    <property type="entry name" value="O-antigen_ligase-rel_domated"/>
</dbReference>
<reference evidence="7 8" key="1">
    <citation type="submission" date="2017-05" db="EMBL/GenBank/DDBJ databases">
        <authorList>
            <person name="Varghese N."/>
            <person name="Submissions S."/>
        </authorList>
    </citation>
    <scope>NUCLEOTIDE SEQUENCE [LARGE SCALE GENOMIC DNA]</scope>
    <source>
        <strain evidence="7 8">DSM 28009</strain>
    </source>
</reference>
<dbReference type="PANTHER" id="PTHR37422">
    <property type="entry name" value="TEICHURONIC ACID BIOSYNTHESIS PROTEIN TUAE"/>
    <property type="match status" value="1"/>
</dbReference>
<feature type="transmembrane region" description="Helical" evidence="5">
    <location>
        <begin position="20"/>
        <end position="41"/>
    </location>
</feature>
<dbReference type="RefSeq" id="WP_142636194.1">
    <property type="nucleotide sequence ID" value="NZ_FXTE01000003.1"/>
</dbReference>
<feature type="transmembrane region" description="Helical" evidence="5">
    <location>
        <begin position="179"/>
        <end position="199"/>
    </location>
</feature>
<keyword evidence="7" id="KW-0436">Ligase</keyword>